<sequence>MDSSTKEFAGFLLILFIFVRIYRYQKNKKDVELKNNDRLESSRELEYLKQDIKQINTASNGGKNEPIKSALSSGSKDKEKPKKSVSIQEAPLKKKKVFKRKVTQDMIEVVQTLAPSLSVAQIRYSLKQTGSVETTVEDFLSGKEMFDPTKDKKVEKKDLQEKNIEKDKNTTKTAEKKNSFYFFSNCMLLFFAFFIFHIHMHHKYVNKYPICHLIIHIT</sequence>
<dbReference type="KEGG" id="tbl:TBLA_0B03070"/>
<dbReference type="InParanoid" id="I2GYE7"/>
<feature type="transmembrane region" description="Helical" evidence="2">
    <location>
        <begin position="180"/>
        <end position="198"/>
    </location>
</feature>
<dbReference type="InterPro" id="IPR003892">
    <property type="entry name" value="CUE"/>
</dbReference>
<evidence type="ECO:0000256" key="2">
    <source>
        <dbReference type="SAM" id="Phobius"/>
    </source>
</evidence>
<dbReference type="GO" id="GO:0043130">
    <property type="term" value="F:ubiquitin binding"/>
    <property type="evidence" value="ECO:0007669"/>
    <property type="project" value="InterPro"/>
</dbReference>
<organism evidence="4 5">
    <name type="scientific">Henningerozyma blattae (strain ATCC 34711 / CBS 6284 / DSM 70876 / NBRC 10599 / NRRL Y-10934 / UCD 77-7)</name>
    <name type="common">Yeast</name>
    <name type="synonym">Tetrapisispora blattae</name>
    <dbReference type="NCBI Taxonomy" id="1071380"/>
    <lineage>
        <taxon>Eukaryota</taxon>
        <taxon>Fungi</taxon>
        <taxon>Dikarya</taxon>
        <taxon>Ascomycota</taxon>
        <taxon>Saccharomycotina</taxon>
        <taxon>Saccharomycetes</taxon>
        <taxon>Saccharomycetales</taxon>
        <taxon>Saccharomycetaceae</taxon>
        <taxon>Henningerozyma</taxon>
    </lineage>
</organism>
<keyword evidence="5" id="KW-1185">Reference proteome</keyword>
<dbReference type="PROSITE" id="PS51140">
    <property type="entry name" value="CUE"/>
    <property type="match status" value="1"/>
</dbReference>
<keyword evidence="2" id="KW-0812">Transmembrane</keyword>
<name>I2GYE7_HENB6</name>
<dbReference type="GeneID" id="14494400"/>
<dbReference type="Gene3D" id="1.10.8.10">
    <property type="entry name" value="DNA helicase RuvA subunit, C-terminal domain"/>
    <property type="match status" value="1"/>
</dbReference>
<reference evidence="4 5" key="1">
    <citation type="journal article" date="2011" name="Proc. Natl. Acad. Sci. U.S.A.">
        <title>Evolutionary erosion of yeast sex chromosomes by mating-type switching accidents.</title>
        <authorList>
            <person name="Gordon J.L."/>
            <person name="Armisen D."/>
            <person name="Proux-Wera E."/>
            <person name="Oheigeartaigh S.S."/>
            <person name="Byrne K.P."/>
            <person name="Wolfe K.H."/>
        </authorList>
    </citation>
    <scope>NUCLEOTIDE SEQUENCE [LARGE SCALE GENOMIC DNA]</scope>
    <source>
        <strain evidence="5">ATCC 34711 / CBS 6284 / DSM 70876 / NBRC 10599 / NRRL Y-10934 / UCD 77-7</strain>
    </source>
</reference>
<dbReference type="SMART" id="SM00546">
    <property type="entry name" value="CUE"/>
    <property type="match status" value="1"/>
</dbReference>
<dbReference type="Proteomes" id="UP000002866">
    <property type="component" value="Chromosome 2"/>
</dbReference>
<protein>
    <recommendedName>
        <fullName evidence="3">CUE domain-containing protein</fullName>
    </recommendedName>
</protein>
<dbReference type="CDD" id="cd14424">
    <property type="entry name" value="CUE_Cue1p_like"/>
    <property type="match status" value="1"/>
</dbReference>
<accession>I2GYE7</accession>
<dbReference type="RefSeq" id="XP_004178668.1">
    <property type="nucleotide sequence ID" value="XM_004178620.1"/>
</dbReference>
<dbReference type="Pfam" id="PF02845">
    <property type="entry name" value="CUE"/>
    <property type="match status" value="1"/>
</dbReference>
<proteinExistence type="predicted"/>
<keyword evidence="2" id="KW-0472">Membrane</keyword>
<evidence type="ECO:0000259" key="3">
    <source>
        <dbReference type="PROSITE" id="PS51140"/>
    </source>
</evidence>
<dbReference type="OrthoDB" id="3824970at2759"/>
<evidence type="ECO:0000313" key="5">
    <source>
        <dbReference type="Proteomes" id="UP000002866"/>
    </source>
</evidence>
<feature type="region of interest" description="Disordered" evidence="1">
    <location>
        <begin position="57"/>
        <end position="87"/>
    </location>
</feature>
<feature type="domain" description="CUE" evidence="3">
    <location>
        <begin position="102"/>
        <end position="144"/>
    </location>
</feature>
<gene>
    <name evidence="4" type="primary">TBLA0B03070</name>
    <name evidence="4" type="ORF">TBLA_0B03070</name>
</gene>
<dbReference type="eggNOG" id="ENOG502SDIE">
    <property type="taxonomic scope" value="Eukaryota"/>
</dbReference>
<dbReference type="EMBL" id="HE806317">
    <property type="protein sequence ID" value="CCH59149.1"/>
    <property type="molecule type" value="Genomic_DNA"/>
</dbReference>
<dbReference type="AlphaFoldDB" id="I2GYE7"/>
<evidence type="ECO:0000313" key="4">
    <source>
        <dbReference type="EMBL" id="CCH59149.1"/>
    </source>
</evidence>
<dbReference type="HOGENOM" id="CLU_1267648_0_0_1"/>
<keyword evidence="2" id="KW-1133">Transmembrane helix</keyword>
<evidence type="ECO:0000256" key="1">
    <source>
        <dbReference type="SAM" id="MobiDB-lite"/>
    </source>
</evidence>